<reference evidence="2" key="2">
    <citation type="submission" date="2025-09" db="UniProtKB">
        <authorList>
            <consortium name="Ensembl"/>
        </authorList>
    </citation>
    <scope>IDENTIFICATION</scope>
</reference>
<evidence type="ECO:0000313" key="2">
    <source>
        <dbReference type="Ensembl" id="ENSNNAP00000019632.1"/>
    </source>
</evidence>
<keyword evidence="3" id="KW-1185">Reference proteome</keyword>
<evidence type="ECO:0000313" key="3">
    <source>
        <dbReference type="Proteomes" id="UP000694559"/>
    </source>
</evidence>
<organism evidence="2 3">
    <name type="scientific">Naja naja</name>
    <name type="common">Indian cobra</name>
    <dbReference type="NCBI Taxonomy" id="35670"/>
    <lineage>
        <taxon>Eukaryota</taxon>
        <taxon>Metazoa</taxon>
        <taxon>Chordata</taxon>
        <taxon>Craniata</taxon>
        <taxon>Vertebrata</taxon>
        <taxon>Euteleostomi</taxon>
        <taxon>Lepidosauria</taxon>
        <taxon>Squamata</taxon>
        <taxon>Bifurcata</taxon>
        <taxon>Unidentata</taxon>
        <taxon>Episquamata</taxon>
        <taxon>Toxicofera</taxon>
        <taxon>Serpentes</taxon>
        <taxon>Colubroidea</taxon>
        <taxon>Elapidae</taxon>
        <taxon>Elapinae</taxon>
        <taxon>Naja</taxon>
    </lineage>
</organism>
<name>A0A8C6XUJ9_NAJNA</name>
<accession>A0A8C6XUJ9</accession>
<proteinExistence type="predicted"/>
<feature type="domain" description="Cohesin subunit SCC3/SA HEAT-repeats" evidence="1">
    <location>
        <begin position="56"/>
        <end position="84"/>
    </location>
</feature>
<sequence>MYKRNILFVVLHVPAEERRGEERRGGLTWRQVPRVIIYLPMQCFVLHPQFHDHAAYLVDSLWDCASALLKDWPVLTGLLLKESSIEGD</sequence>
<protein>
    <recommendedName>
        <fullName evidence="1">Cohesin subunit SCC3/SA HEAT-repeats domain-containing protein</fullName>
    </recommendedName>
</protein>
<dbReference type="AlphaFoldDB" id="A0A8C6XUJ9"/>
<dbReference type="OrthoDB" id="498590at2759"/>
<dbReference type="GeneTree" id="ENSGT00940000170871"/>
<evidence type="ECO:0000259" key="1">
    <source>
        <dbReference type="Pfam" id="PF24571"/>
    </source>
</evidence>
<reference evidence="2" key="1">
    <citation type="submission" date="2025-08" db="UniProtKB">
        <authorList>
            <consortium name="Ensembl"/>
        </authorList>
    </citation>
    <scope>IDENTIFICATION</scope>
</reference>
<dbReference type="Proteomes" id="UP000694559">
    <property type="component" value="Unplaced"/>
</dbReference>
<dbReference type="Ensembl" id="ENSNNAT00000020607.1">
    <property type="protein sequence ID" value="ENSNNAP00000019632.1"/>
    <property type="gene ID" value="ENSNNAG00000013085.1"/>
</dbReference>
<dbReference type="InterPro" id="IPR056396">
    <property type="entry name" value="HEAT_SCC3-SA"/>
</dbReference>
<dbReference type="Pfam" id="PF24571">
    <property type="entry name" value="HEAT_SCC3-SA"/>
    <property type="match status" value="1"/>
</dbReference>